<reference evidence="2 3" key="1">
    <citation type="submission" date="2020-07" db="EMBL/GenBank/DDBJ databases">
        <title>Sequencing the genomes of 1000 actinobacteria strains.</title>
        <authorList>
            <person name="Klenk H.-P."/>
        </authorList>
    </citation>
    <scope>NUCLEOTIDE SEQUENCE [LARGE SCALE GENOMIC DNA]</scope>
    <source>
        <strain evidence="2 3">DSM 104006</strain>
    </source>
</reference>
<dbReference type="EMBL" id="JACCFK010000002">
    <property type="protein sequence ID" value="NYI93382.1"/>
    <property type="molecule type" value="Genomic_DNA"/>
</dbReference>
<dbReference type="InterPro" id="IPR000073">
    <property type="entry name" value="AB_hydrolase_1"/>
</dbReference>
<dbReference type="Proteomes" id="UP000549616">
    <property type="component" value="Unassembled WGS sequence"/>
</dbReference>
<evidence type="ECO:0000313" key="2">
    <source>
        <dbReference type="EMBL" id="NYI93382.1"/>
    </source>
</evidence>
<dbReference type="Gene3D" id="3.40.50.1820">
    <property type="entry name" value="alpha/beta hydrolase"/>
    <property type="match status" value="1"/>
</dbReference>
<evidence type="ECO:0000313" key="3">
    <source>
        <dbReference type="Proteomes" id="UP000549616"/>
    </source>
</evidence>
<dbReference type="SUPFAM" id="SSF53474">
    <property type="entry name" value="alpha/beta-Hydrolases"/>
    <property type="match status" value="1"/>
</dbReference>
<dbReference type="RefSeq" id="WP_179777564.1">
    <property type="nucleotide sequence ID" value="NZ_JACCFK010000002.1"/>
</dbReference>
<feature type="domain" description="AB hydrolase-1" evidence="1">
    <location>
        <begin position="23"/>
        <end position="259"/>
    </location>
</feature>
<proteinExistence type="predicted"/>
<dbReference type="InterPro" id="IPR029058">
    <property type="entry name" value="AB_hydrolase_fold"/>
</dbReference>
<accession>A0A853BFD2</accession>
<comment type="caution">
    <text evidence="2">The sequence shown here is derived from an EMBL/GenBank/DDBJ whole genome shotgun (WGS) entry which is preliminary data.</text>
</comment>
<keyword evidence="3" id="KW-1185">Reference proteome</keyword>
<sequence>MDYVDVRGVRTRYRIAGDGPPALLLHGIGRSLRDWSDQQDLLADEYRTYSLDLAGFGHSDPLPGKHTLEALAAFAVDFLDAVGETRPVHVAGNSLGGAVAMRLSVDAPSRVRSLVLANSAGFGREVTVALRLLALRPLGKLLLRPSVAGAVRTERALFFDRAHATRERIEQALEISRQPHAARVMLETARGLGGFRGVSESWRRPLLDAVAAQALPTLVVWGDRDLILPALHLEAAHQALPHAQTRLFTDTGHMPQIERAKEFHDLVAGFWGSRE</sequence>
<dbReference type="Pfam" id="PF00561">
    <property type="entry name" value="Abhydrolase_1"/>
    <property type="match status" value="1"/>
</dbReference>
<organism evidence="2 3">
    <name type="scientific">Amycolatopsis endophytica</name>
    <dbReference type="NCBI Taxonomy" id="860233"/>
    <lineage>
        <taxon>Bacteria</taxon>
        <taxon>Bacillati</taxon>
        <taxon>Actinomycetota</taxon>
        <taxon>Actinomycetes</taxon>
        <taxon>Pseudonocardiales</taxon>
        <taxon>Pseudonocardiaceae</taxon>
        <taxon>Amycolatopsis</taxon>
    </lineage>
</organism>
<dbReference type="PANTHER" id="PTHR43689">
    <property type="entry name" value="HYDROLASE"/>
    <property type="match status" value="1"/>
</dbReference>
<dbReference type="PRINTS" id="PR00111">
    <property type="entry name" value="ABHYDROLASE"/>
</dbReference>
<dbReference type="AlphaFoldDB" id="A0A853BFD2"/>
<dbReference type="GO" id="GO:0003824">
    <property type="term" value="F:catalytic activity"/>
    <property type="evidence" value="ECO:0007669"/>
    <property type="project" value="UniProtKB-ARBA"/>
</dbReference>
<protein>
    <submittedName>
        <fullName evidence="2">Pimeloyl-ACP methyl ester carboxylesterase</fullName>
    </submittedName>
</protein>
<evidence type="ECO:0000259" key="1">
    <source>
        <dbReference type="Pfam" id="PF00561"/>
    </source>
</evidence>
<dbReference type="PANTHER" id="PTHR43689:SF8">
    <property type="entry name" value="ALPHA_BETA-HYDROLASES SUPERFAMILY PROTEIN"/>
    <property type="match status" value="1"/>
</dbReference>
<name>A0A853BFD2_9PSEU</name>
<gene>
    <name evidence="2" type="ORF">HNR02_006757</name>
</gene>